<feature type="non-terminal residue" evidence="2">
    <location>
        <position position="149"/>
    </location>
</feature>
<evidence type="ECO:0000256" key="1">
    <source>
        <dbReference type="SAM" id="Phobius"/>
    </source>
</evidence>
<name>A0AAD6JLK7_9ROSI</name>
<feature type="transmembrane region" description="Helical" evidence="1">
    <location>
        <begin position="96"/>
        <end position="115"/>
    </location>
</feature>
<comment type="caution">
    <text evidence="2">The sequence shown here is derived from an EMBL/GenBank/DDBJ whole genome shotgun (WGS) entry which is preliminary data.</text>
</comment>
<organism evidence="2 3">
    <name type="scientific">Salix udensis</name>
    <dbReference type="NCBI Taxonomy" id="889485"/>
    <lineage>
        <taxon>Eukaryota</taxon>
        <taxon>Viridiplantae</taxon>
        <taxon>Streptophyta</taxon>
        <taxon>Embryophyta</taxon>
        <taxon>Tracheophyta</taxon>
        <taxon>Spermatophyta</taxon>
        <taxon>Magnoliopsida</taxon>
        <taxon>eudicotyledons</taxon>
        <taxon>Gunneridae</taxon>
        <taxon>Pentapetalae</taxon>
        <taxon>rosids</taxon>
        <taxon>fabids</taxon>
        <taxon>Malpighiales</taxon>
        <taxon>Salicaceae</taxon>
        <taxon>Saliceae</taxon>
        <taxon>Salix</taxon>
    </lineage>
</organism>
<keyword evidence="1" id="KW-0472">Membrane</keyword>
<keyword evidence="1" id="KW-1133">Transmembrane helix</keyword>
<keyword evidence="3" id="KW-1185">Reference proteome</keyword>
<protein>
    <submittedName>
        <fullName evidence="2">Uncharacterized protein</fullName>
    </submittedName>
</protein>
<evidence type="ECO:0000313" key="2">
    <source>
        <dbReference type="EMBL" id="KAJ6407342.1"/>
    </source>
</evidence>
<sequence length="149" mass="17480">MWNQKLRSYCSTIYFNLCVRVRACMYLFLLLSSSKTGVHARYPSNEAYCENCGTAYGHFLPVGLGSCNYCDFHVCHAWFNFIIYYSYGCLLLKKNVYSCACWFYCSYLLMLIVPYCHTLPIFPLLCNITRMLWFINGWSWLVEFSNSPS</sequence>
<reference evidence="2 3" key="1">
    <citation type="journal article" date="2023" name="Int. J. Mol. Sci.">
        <title>De Novo Assembly and Annotation of 11 Diverse Shrub Willow (Salix) Genomes Reveals Novel Gene Organization in Sex-Linked Regions.</title>
        <authorList>
            <person name="Hyden B."/>
            <person name="Feng K."/>
            <person name="Yates T.B."/>
            <person name="Jawdy S."/>
            <person name="Cereghino C."/>
            <person name="Smart L.B."/>
            <person name="Muchero W."/>
        </authorList>
    </citation>
    <scope>NUCLEOTIDE SEQUENCE [LARGE SCALE GENOMIC DNA]</scope>
    <source>
        <tissue evidence="2">Shoot tip</tissue>
    </source>
</reference>
<dbReference type="Proteomes" id="UP001162972">
    <property type="component" value="Chromosome 6"/>
</dbReference>
<gene>
    <name evidence="2" type="ORF">OIU84_010782</name>
</gene>
<feature type="transmembrane region" description="Helical" evidence="1">
    <location>
        <begin position="12"/>
        <end position="31"/>
    </location>
</feature>
<accession>A0AAD6JLK7</accession>
<dbReference type="EMBL" id="JAPFFJ010000016">
    <property type="protein sequence ID" value="KAJ6407342.1"/>
    <property type="molecule type" value="Genomic_DNA"/>
</dbReference>
<evidence type="ECO:0000313" key="3">
    <source>
        <dbReference type="Proteomes" id="UP001162972"/>
    </source>
</evidence>
<proteinExistence type="predicted"/>
<keyword evidence="1" id="KW-0812">Transmembrane</keyword>
<dbReference type="AlphaFoldDB" id="A0AAD6JLK7"/>